<comment type="caution">
    <text evidence="2">The sequence shown here is derived from an EMBL/GenBank/DDBJ whole genome shotgun (WGS) entry which is preliminary data.</text>
</comment>
<dbReference type="RefSeq" id="WP_377020641.1">
    <property type="nucleotide sequence ID" value="NZ_JBHLTS010000004.1"/>
</dbReference>
<keyword evidence="3" id="KW-1185">Reference proteome</keyword>
<feature type="transmembrane region" description="Helical" evidence="1">
    <location>
        <begin position="90"/>
        <end position="112"/>
    </location>
</feature>
<evidence type="ECO:0000256" key="1">
    <source>
        <dbReference type="SAM" id="Phobius"/>
    </source>
</evidence>
<keyword evidence="1" id="KW-1133">Transmembrane helix</keyword>
<keyword evidence="1" id="KW-0472">Membrane</keyword>
<protein>
    <submittedName>
        <fullName evidence="2">Uncharacterized protein</fullName>
    </submittedName>
</protein>
<evidence type="ECO:0000313" key="2">
    <source>
        <dbReference type="EMBL" id="MFC0512765.1"/>
    </source>
</evidence>
<evidence type="ECO:0000313" key="3">
    <source>
        <dbReference type="Proteomes" id="UP001589828"/>
    </source>
</evidence>
<feature type="transmembrane region" description="Helical" evidence="1">
    <location>
        <begin position="40"/>
        <end position="59"/>
    </location>
</feature>
<reference evidence="2 3" key="1">
    <citation type="submission" date="2024-09" db="EMBL/GenBank/DDBJ databases">
        <authorList>
            <person name="Sun Q."/>
            <person name="Mori K."/>
        </authorList>
    </citation>
    <scope>NUCLEOTIDE SEQUENCE [LARGE SCALE GENOMIC DNA]</scope>
    <source>
        <strain evidence="2 3">NCAIM B.02415</strain>
    </source>
</reference>
<gene>
    <name evidence="2" type="ORF">ACFFGT_01100</name>
</gene>
<keyword evidence="1" id="KW-0812">Transmembrane</keyword>
<dbReference type="EMBL" id="JBHLTS010000004">
    <property type="protein sequence ID" value="MFC0512765.1"/>
    <property type="molecule type" value="Genomic_DNA"/>
</dbReference>
<proteinExistence type="predicted"/>
<name>A0ABV6L2Z0_9SPHI</name>
<accession>A0ABV6L2Z0</accession>
<dbReference type="Proteomes" id="UP001589828">
    <property type="component" value="Unassembled WGS sequence"/>
</dbReference>
<sequence>MKKFICFAVASLTSVLMFVATGLFIKLNKGLMEPLVPARFFIVVLHSICALKFALLVIMLMPGKPLLKQMSIGFILADVTLMLLGNSTNITVSIPVSLVVVQVLLLLFYMAFQGRLWLYKSNTPNNTIENELTASPI</sequence>
<organism evidence="2 3">
    <name type="scientific">Mucilaginibacter angelicae</name>
    <dbReference type="NCBI Taxonomy" id="869718"/>
    <lineage>
        <taxon>Bacteria</taxon>
        <taxon>Pseudomonadati</taxon>
        <taxon>Bacteroidota</taxon>
        <taxon>Sphingobacteriia</taxon>
        <taxon>Sphingobacteriales</taxon>
        <taxon>Sphingobacteriaceae</taxon>
        <taxon>Mucilaginibacter</taxon>
    </lineage>
</organism>